<dbReference type="Pfam" id="PF10094">
    <property type="entry name" value="DUF2332"/>
    <property type="match status" value="1"/>
</dbReference>
<name>R4Z3Z8_9ACTN</name>
<dbReference type="InterPro" id="IPR011200">
    <property type="entry name" value="UCP012608"/>
</dbReference>
<dbReference type="STRING" id="1229780.BN381_20101"/>
<evidence type="ECO:0008006" key="3">
    <source>
        <dbReference type="Google" id="ProtNLM"/>
    </source>
</evidence>
<dbReference type="AlphaFoldDB" id="R4Z3Z8"/>
<evidence type="ECO:0000313" key="2">
    <source>
        <dbReference type="Proteomes" id="UP000018291"/>
    </source>
</evidence>
<evidence type="ECO:0000313" key="1">
    <source>
        <dbReference type="EMBL" id="CCM63277.1"/>
    </source>
</evidence>
<dbReference type="EMBL" id="CANL01000012">
    <property type="protein sequence ID" value="CCM63277.1"/>
    <property type="molecule type" value="Genomic_DNA"/>
</dbReference>
<proteinExistence type="predicted"/>
<keyword evidence="2" id="KW-1185">Reference proteome</keyword>
<reference evidence="1 2" key="1">
    <citation type="journal article" date="2013" name="ISME J.">
        <title>Metabolic model for the filamentous 'Candidatus Microthrix parvicella' based on genomic and metagenomic analyses.</title>
        <authorList>
            <person name="Jon McIlroy S."/>
            <person name="Kristiansen R."/>
            <person name="Albertsen M."/>
            <person name="Michael Karst S."/>
            <person name="Rossetti S."/>
            <person name="Lund Nielsen J."/>
            <person name="Tandoi V."/>
            <person name="James Seviour R."/>
            <person name="Nielsen P.H."/>
        </authorList>
    </citation>
    <scope>NUCLEOTIDE SEQUENCE [LARGE SCALE GENOMIC DNA]</scope>
    <source>
        <strain evidence="1 2">RN1</strain>
    </source>
</reference>
<dbReference type="HOGENOM" id="CLU_065141_1_0_11"/>
<dbReference type="PIRSF" id="PIRSF012608">
    <property type="entry name" value="UCP012608"/>
    <property type="match status" value="1"/>
</dbReference>
<sequence length="381" mass="40785">MADLTQLRSTLGDWFDSQGRSCAALGSPLYGALVPNVGEQVRSGRYDALLAPLERWRFGDAMPLRLMGAAHALALSGDAPALAAAYPSCRPNTRLGGAAPPADAVFEALASHPDHTADFLHRAVQTNETGRAAALALGLSALAGMPGLSGPISLVEVGTSAGLNLRMDRFAYLDGHRSTGEQPLAGDPASLVRLAPEWVGGAPHLHEWQVDDRIGLDPHPADPTDPDVALRLHSYLWPDQTERRKRLDGAVQLAAAVPATLIETDDTAATLDGVLADRAGSRPTMVFQSIMWQYVPTAERWPITRAIEAAGERATKAAPLVRVSFEPDEFRRDRAAVQLRCWPGGSGTLLAHADYHGRWVQPLPTMYAGRRSAVVLTGEDL</sequence>
<organism evidence="1 2">
    <name type="scientific">Candidatus Neomicrothrix parvicella RN1</name>
    <dbReference type="NCBI Taxonomy" id="1229780"/>
    <lineage>
        <taxon>Bacteria</taxon>
        <taxon>Bacillati</taxon>
        <taxon>Actinomycetota</taxon>
        <taxon>Acidimicrobiia</taxon>
        <taxon>Acidimicrobiales</taxon>
        <taxon>Microthrixaceae</taxon>
        <taxon>Candidatus Neomicrothrix</taxon>
    </lineage>
</organism>
<protein>
    <recommendedName>
        <fullName evidence="3">DUF2332 domain-containing protein</fullName>
    </recommendedName>
</protein>
<dbReference type="Proteomes" id="UP000018291">
    <property type="component" value="Unassembled WGS sequence"/>
</dbReference>
<accession>R4Z3Z8</accession>
<comment type="caution">
    <text evidence="1">The sequence shown here is derived from an EMBL/GenBank/DDBJ whole genome shotgun (WGS) entry which is preliminary data.</text>
</comment>
<gene>
    <name evidence="1" type="ORF">BN381_20101</name>
</gene>
<dbReference type="eggNOG" id="COG4427">
    <property type="taxonomic scope" value="Bacteria"/>
</dbReference>